<feature type="domain" description="DUF4394" evidence="1">
    <location>
        <begin position="59"/>
        <end position="276"/>
    </location>
</feature>
<dbReference type="AlphaFoldDB" id="A0A9W4X2T6"/>
<dbReference type="SUPFAM" id="SSF101908">
    <property type="entry name" value="Putative isomerase YbhE"/>
    <property type="match status" value="1"/>
</dbReference>
<proteinExistence type="predicted"/>
<evidence type="ECO:0000313" key="2">
    <source>
        <dbReference type="EMBL" id="CAI2766602.1"/>
    </source>
</evidence>
<dbReference type="PROSITE" id="PS51257">
    <property type="entry name" value="PROKAR_LIPOPROTEIN"/>
    <property type="match status" value="1"/>
</dbReference>
<feature type="domain" description="DUF4394" evidence="1">
    <location>
        <begin position="301"/>
        <end position="498"/>
    </location>
</feature>
<dbReference type="SUPFAM" id="SSF63825">
    <property type="entry name" value="YWTD domain"/>
    <property type="match status" value="1"/>
</dbReference>
<sequence length="511" mass="53939">MRENIRMSKSIFVMGLMSFFGACSNDDDRTPVPQPEPVPTPGIAPPVDFTALTNDNKIFYFKARDLKTPVRSYAITGLQSGENIISIDYRPSTGQLYGLGSTSRLYVINENSGLATPLGAGPFTPLIEGTSSAIDFNPTVDRIRLVSNNGKNLRLHPELGTVVATDGSINGVANAQIGAVAYTNSFSGSTTTQLFDIDYATDKVYLQNPPNDGKIQEIGSLKVDFSGIGGIDIEADTNLALAVNTKNNESRLYTIDLMTGEAGWVGVFSQQIIEIAFKTKPIAYATTETNILYRLNPVTGTSNSVALTGMATSEQVVGLDFRPANGALYALTNQSRLLMINISNGQTTAVGTGLSPSLSGQNFGFDFNPTVDRIRVVSNAGQNLRLHPDTGVVAATDVLLNPGTPSVTAAAYTNNFAQASTTQLFVIDSGTNNLYLQNPPNNGTLVLVGSLGVMATGMNGFDIGGTSNEAFAILTVSGVQSIYKINLTSGAASKTIGFTPTVTAMTLGLGF</sequence>
<accession>A0A9W4X2T6</accession>
<protein>
    <recommendedName>
        <fullName evidence="1">DUF4394 domain-containing protein</fullName>
    </recommendedName>
</protein>
<dbReference type="Pfam" id="PF14339">
    <property type="entry name" value="DUF4394"/>
    <property type="match status" value="2"/>
</dbReference>
<dbReference type="RefSeq" id="WP_263362673.1">
    <property type="nucleotide sequence ID" value="NZ_OX336425.1"/>
</dbReference>
<dbReference type="EMBL" id="OX336425">
    <property type="protein sequence ID" value="CAI2766602.1"/>
    <property type="molecule type" value="Genomic_DNA"/>
</dbReference>
<organism evidence="2 3">
    <name type="scientific">Flavobacterium collinsii</name>
    <dbReference type="NCBI Taxonomy" id="1114861"/>
    <lineage>
        <taxon>Bacteria</taxon>
        <taxon>Pseudomonadati</taxon>
        <taxon>Bacteroidota</taxon>
        <taxon>Flavobacteriia</taxon>
        <taxon>Flavobacteriales</taxon>
        <taxon>Flavobacteriaceae</taxon>
        <taxon>Flavobacterium</taxon>
    </lineage>
</organism>
<dbReference type="Proteomes" id="UP001152749">
    <property type="component" value="Chromosome"/>
</dbReference>
<reference evidence="2" key="1">
    <citation type="submission" date="2022-09" db="EMBL/GenBank/DDBJ databases">
        <authorList>
            <person name="Duchaud E."/>
        </authorList>
    </citation>
    <scope>NUCLEOTIDE SEQUENCE</scope>
    <source>
        <strain evidence="2">TRV642</strain>
    </source>
</reference>
<name>A0A9W4X2T6_9FLAO</name>
<dbReference type="KEGG" id="fcs:TRV642_1655"/>
<dbReference type="InterPro" id="IPR025507">
    <property type="entry name" value="DUF4394"/>
</dbReference>
<evidence type="ECO:0000313" key="3">
    <source>
        <dbReference type="Proteomes" id="UP001152749"/>
    </source>
</evidence>
<gene>
    <name evidence="2" type="ORF">TRV642_1655</name>
</gene>
<evidence type="ECO:0000259" key="1">
    <source>
        <dbReference type="Pfam" id="PF14339"/>
    </source>
</evidence>